<dbReference type="EMBL" id="MECQ01000001">
    <property type="protein sequence ID" value="ODV57766.1"/>
    <property type="molecule type" value="Genomic_DNA"/>
</dbReference>
<keyword evidence="1" id="KW-0812">Transmembrane</keyword>
<organism evidence="2 3">
    <name type="scientific">Lysinibacillus fusiformis</name>
    <dbReference type="NCBI Taxonomy" id="28031"/>
    <lineage>
        <taxon>Bacteria</taxon>
        <taxon>Bacillati</taxon>
        <taxon>Bacillota</taxon>
        <taxon>Bacilli</taxon>
        <taxon>Bacillales</taxon>
        <taxon>Bacillaceae</taxon>
        <taxon>Lysinibacillus</taxon>
    </lineage>
</organism>
<gene>
    <name evidence="2" type="ORF">BG258_14755</name>
</gene>
<comment type="caution">
    <text evidence="2">The sequence shown here is derived from an EMBL/GenBank/DDBJ whole genome shotgun (WGS) entry which is preliminary data.</text>
</comment>
<evidence type="ECO:0000313" key="2">
    <source>
        <dbReference type="EMBL" id="ODV57766.1"/>
    </source>
</evidence>
<sequence>MVKRIGVVTGLMLVIIAIIILFNKYVDGKPLEAAIEKGPIITKEELSLSLLKDKLLEKYVGIDVKTTAEKKLVIQIVGGEEYVQSVKTDMEAIAKSTIKNSALKDYPIVFERWEFTSLLDGNKAMGNDINLLIEDLIKGLQSFDVYEYLILENRTTITIQTTIKGDNVEALQLATKMEGAVKKIVQMNVNQSDAYVIHILNGEREKIN</sequence>
<evidence type="ECO:0000313" key="3">
    <source>
        <dbReference type="Proteomes" id="UP000094784"/>
    </source>
</evidence>
<name>A0A1E4RBF1_9BACI</name>
<accession>A0A1E4RBF1</accession>
<evidence type="ECO:0000256" key="1">
    <source>
        <dbReference type="SAM" id="Phobius"/>
    </source>
</evidence>
<feature type="transmembrane region" description="Helical" evidence="1">
    <location>
        <begin position="7"/>
        <end position="26"/>
    </location>
</feature>
<dbReference type="OrthoDB" id="2452167at2"/>
<reference evidence="2 3" key="1">
    <citation type="submission" date="2016-09" db="EMBL/GenBank/DDBJ databases">
        <title>Draft genome sequence of the soil isolate, Lysinibacillus fusiformis M5, a potential hypoxanthine producer.</title>
        <authorList>
            <person name="Gallegos-Monterrosa R."/>
            <person name="Maroti G."/>
            <person name="Balint B."/>
            <person name="Kovacs A.T."/>
        </authorList>
    </citation>
    <scope>NUCLEOTIDE SEQUENCE [LARGE SCALE GENOMIC DNA]</scope>
    <source>
        <strain evidence="2 3">M5</strain>
    </source>
</reference>
<proteinExistence type="predicted"/>
<keyword evidence="1" id="KW-1133">Transmembrane helix</keyword>
<protein>
    <submittedName>
        <fullName evidence="2">Uncharacterized protein</fullName>
    </submittedName>
</protein>
<dbReference type="AlphaFoldDB" id="A0A1E4RBF1"/>
<dbReference type="Proteomes" id="UP000094784">
    <property type="component" value="Unassembled WGS sequence"/>
</dbReference>
<keyword evidence="1" id="KW-0472">Membrane</keyword>